<evidence type="ECO:0000256" key="2">
    <source>
        <dbReference type="SAM" id="SignalP"/>
    </source>
</evidence>
<comment type="caution">
    <text evidence="3">The sequence shown here is derived from an EMBL/GenBank/DDBJ whole genome shotgun (WGS) entry which is preliminary data.</text>
</comment>
<organism evidence="3 4">
    <name type="scientific">Novosphingobium aureum</name>
    <dbReference type="NCBI Taxonomy" id="2792964"/>
    <lineage>
        <taxon>Bacteria</taxon>
        <taxon>Pseudomonadati</taxon>
        <taxon>Pseudomonadota</taxon>
        <taxon>Alphaproteobacteria</taxon>
        <taxon>Sphingomonadales</taxon>
        <taxon>Sphingomonadaceae</taxon>
        <taxon>Novosphingobium</taxon>
    </lineage>
</organism>
<dbReference type="PROSITE" id="PS51257">
    <property type="entry name" value="PROKAR_LIPOPROTEIN"/>
    <property type="match status" value="1"/>
</dbReference>
<keyword evidence="2" id="KW-0732">Signal</keyword>
<evidence type="ECO:0000256" key="1">
    <source>
        <dbReference type="SAM" id="MobiDB-lite"/>
    </source>
</evidence>
<dbReference type="RefSeq" id="WP_197163638.1">
    <property type="nucleotide sequence ID" value="NZ_JADZGI010000001.1"/>
</dbReference>
<proteinExistence type="predicted"/>
<dbReference type="AlphaFoldDB" id="A0A931MLH6"/>
<dbReference type="Proteomes" id="UP000617634">
    <property type="component" value="Unassembled WGS sequence"/>
</dbReference>
<dbReference type="EMBL" id="JADZGI010000001">
    <property type="protein sequence ID" value="MBH0113425.1"/>
    <property type="molecule type" value="Genomic_DNA"/>
</dbReference>
<feature type="compositionally biased region" description="Low complexity" evidence="1">
    <location>
        <begin position="52"/>
        <end position="67"/>
    </location>
</feature>
<gene>
    <name evidence="3" type="ORF">I5E68_10740</name>
</gene>
<reference evidence="3" key="1">
    <citation type="submission" date="2020-11" db="EMBL/GenBank/DDBJ databases">
        <title>Novosphingobium aureum sp. nov., a marine bacterium isolated from sediment of a salt flat.</title>
        <authorList>
            <person name="Yoo Y."/>
            <person name="Kim J.-J."/>
        </authorList>
    </citation>
    <scope>NUCLEOTIDE SEQUENCE</scope>
    <source>
        <strain evidence="3">YJ-S2-02</strain>
    </source>
</reference>
<sequence length="75" mass="7708">MLNTTSRKASRTFVAIGALLAVAACSQAPTEYEADVKDESGGQLIVSDANSTDVPVNVPTTPMTNVPPSEPATAM</sequence>
<evidence type="ECO:0000313" key="4">
    <source>
        <dbReference type="Proteomes" id="UP000617634"/>
    </source>
</evidence>
<feature type="region of interest" description="Disordered" evidence="1">
    <location>
        <begin position="48"/>
        <end position="75"/>
    </location>
</feature>
<evidence type="ECO:0008006" key="5">
    <source>
        <dbReference type="Google" id="ProtNLM"/>
    </source>
</evidence>
<evidence type="ECO:0000313" key="3">
    <source>
        <dbReference type="EMBL" id="MBH0113425.1"/>
    </source>
</evidence>
<accession>A0A931MLH6</accession>
<protein>
    <recommendedName>
        <fullName evidence="5">Secreted protein</fullName>
    </recommendedName>
</protein>
<feature type="chain" id="PRO_5037342088" description="Secreted protein" evidence="2">
    <location>
        <begin position="24"/>
        <end position="75"/>
    </location>
</feature>
<name>A0A931MLH6_9SPHN</name>
<keyword evidence="4" id="KW-1185">Reference proteome</keyword>
<feature type="signal peptide" evidence="2">
    <location>
        <begin position="1"/>
        <end position="23"/>
    </location>
</feature>